<comment type="caution">
    <text evidence="1">The sequence shown here is derived from an EMBL/GenBank/DDBJ whole genome shotgun (WGS) entry which is preliminary data.</text>
</comment>
<proteinExistence type="predicted"/>
<name>A0A554SP25_9ACTN</name>
<protein>
    <submittedName>
        <fullName evidence="1">Uncharacterized protein</fullName>
    </submittedName>
</protein>
<organism evidence="1 2">
    <name type="scientific">Aeromicrobium piscarium</name>
    <dbReference type="NCBI Taxonomy" id="2590901"/>
    <lineage>
        <taxon>Bacteria</taxon>
        <taxon>Bacillati</taxon>
        <taxon>Actinomycetota</taxon>
        <taxon>Actinomycetes</taxon>
        <taxon>Propionibacteriales</taxon>
        <taxon>Nocardioidaceae</taxon>
        <taxon>Aeromicrobium</taxon>
    </lineage>
</organism>
<reference evidence="1 2" key="1">
    <citation type="submission" date="2019-07" db="EMBL/GenBank/DDBJ databases">
        <authorList>
            <person name="Zhao L.H."/>
        </authorList>
    </citation>
    <scope>NUCLEOTIDE SEQUENCE [LARGE SCALE GENOMIC DNA]</scope>
    <source>
        <strain evidence="1 2">Co35</strain>
    </source>
</reference>
<keyword evidence="2" id="KW-1185">Reference proteome</keyword>
<evidence type="ECO:0000313" key="1">
    <source>
        <dbReference type="EMBL" id="TSD68106.1"/>
    </source>
</evidence>
<accession>A0A554SP25</accession>
<dbReference type="RefSeq" id="WP_143911053.1">
    <property type="nucleotide sequence ID" value="NZ_VLNT01000001.1"/>
</dbReference>
<dbReference type="EMBL" id="VLNT01000001">
    <property type="protein sequence ID" value="TSD68106.1"/>
    <property type="molecule type" value="Genomic_DNA"/>
</dbReference>
<evidence type="ECO:0000313" key="2">
    <source>
        <dbReference type="Proteomes" id="UP000316988"/>
    </source>
</evidence>
<sequence>MNTHRPPCINGEHCGEAAHCPPQTNPAEEIFLKQAGISDVAEFKAAGIQCAMSGLTAADLTRIAAAHARGDLVIPDDPEAAPDLSLIPSSREEARPVEVNGVVVTCYQKGGWLWLLLGGGIHVYRHVWADSVTSVRPVTILADDQVAVSRELIERAKAWTEGTSWSDRGPIYEILRYLAAVDRGEDHG</sequence>
<dbReference type="AlphaFoldDB" id="A0A554SP25"/>
<gene>
    <name evidence="1" type="ORF">FNM00_00480</name>
</gene>
<dbReference type="Proteomes" id="UP000316988">
    <property type="component" value="Unassembled WGS sequence"/>
</dbReference>